<dbReference type="InterPro" id="IPR036388">
    <property type="entry name" value="WH-like_DNA-bd_sf"/>
</dbReference>
<keyword evidence="3" id="KW-1185">Reference proteome</keyword>
<dbReference type="PANTHER" id="PTHR33164">
    <property type="entry name" value="TRANSCRIPTIONAL REGULATOR, MARR FAMILY"/>
    <property type="match status" value="1"/>
</dbReference>
<dbReference type="EMBL" id="JACHWQ010000001">
    <property type="protein sequence ID" value="MBB2975219.1"/>
    <property type="molecule type" value="Genomic_DNA"/>
</dbReference>
<dbReference type="Gene3D" id="1.10.10.10">
    <property type="entry name" value="Winged helix-like DNA-binding domain superfamily/Winged helix DNA-binding domain"/>
    <property type="match status" value="1"/>
</dbReference>
<dbReference type="GO" id="GO:0006950">
    <property type="term" value="P:response to stress"/>
    <property type="evidence" value="ECO:0007669"/>
    <property type="project" value="TreeGrafter"/>
</dbReference>
<reference evidence="2 3" key="1">
    <citation type="submission" date="2020-08" db="EMBL/GenBank/DDBJ databases">
        <title>Sequencing the genomes of 1000 actinobacteria strains.</title>
        <authorList>
            <person name="Klenk H.-P."/>
        </authorList>
    </citation>
    <scope>NUCLEOTIDE SEQUENCE [LARGE SCALE GENOMIC DNA]</scope>
    <source>
        <strain evidence="2 3">DSM 27099</strain>
    </source>
</reference>
<accession>A0A7W4YM73</accession>
<dbReference type="GO" id="GO:0003700">
    <property type="term" value="F:DNA-binding transcription factor activity"/>
    <property type="evidence" value="ECO:0007669"/>
    <property type="project" value="InterPro"/>
</dbReference>
<comment type="caution">
    <text evidence="2">The sequence shown here is derived from an EMBL/GenBank/DDBJ whole genome shotgun (WGS) entry which is preliminary data.</text>
</comment>
<dbReference type="PANTHER" id="PTHR33164:SF99">
    <property type="entry name" value="MARR FAMILY REGULATORY PROTEIN"/>
    <property type="match status" value="1"/>
</dbReference>
<dbReference type="InterPro" id="IPR036390">
    <property type="entry name" value="WH_DNA-bd_sf"/>
</dbReference>
<dbReference type="AlphaFoldDB" id="A0A7W4YM73"/>
<sequence>MAELLNRDERIAIARLHALLELLPTALDKELAPAGLTSFEYTLVEVLAEAPAHRMRLSMLAAKTNATLPRLSRVVSSLERKGLVVRAPCSQDGRATNAVLTPGGIDAFNASRELYAKAARAMILDGLATLPDDGVAQLAELSYAILSTLDPDKRLPVTADGAPSCGADPA</sequence>
<dbReference type="Pfam" id="PF12802">
    <property type="entry name" value="MarR_2"/>
    <property type="match status" value="1"/>
</dbReference>
<feature type="domain" description="HTH marR-type" evidence="1">
    <location>
        <begin position="1"/>
        <end position="147"/>
    </location>
</feature>
<proteinExistence type="predicted"/>
<dbReference type="InterPro" id="IPR000835">
    <property type="entry name" value="HTH_MarR-typ"/>
</dbReference>
<organism evidence="2 3">
    <name type="scientific">Microbacterium endophyticum</name>
    <dbReference type="NCBI Taxonomy" id="1526412"/>
    <lineage>
        <taxon>Bacteria</taxon>
        <taxon>Bacillati</taxon>
        <taxon>Actinomycetota</taxon>
        <taxon>Actinomycetes</taxon>
        <taxon>Micrococcales</taxon>
        <taxon>Microbacteriaceae</taxon>
        <taxon>Microbacterium</taxon>
    </lineage>
</organism>
<gene>
    <name evidence="2" type="ORF">FHX49_000760</name>
</gene>
<dbReference type="RefSeq" id="WP_165141648.1">
    <property type="nucleotide sequence ID" value="NZ_CP049255.1"/>
</dbReference>
<dbReference type="PROSITE" id="PS50995">
    <property type="entry name" value="HTH_MARR_2"/>
    <property type="match status" value="1"/>
</dbReference>
<evidence type="ECO:0000313" key="3">
    <source>
        <dbReference type="Proteomes" id="UP000529310"/>
    </source>
</evidence>
<dbReference type="InterPro" id="IPR039422">
    <property type="entry name" value="MarR/SlyA-like"/>
</dbReference>
<dbReference type="Proteomes" id="UP000529310">
    <property type="component" value="Unassembled WGS sequence"/>
</dbReference>
<name>A0A7W4YM73_9MICO</name>
<evidence type="ECO:0000259" key="1">
    <source>
        <dbReference type="PROSITE" id="PS50995"/>
    </source>
</evidence>
<dbReference type="SMART" id="SM00347">
    <property type="entry name" value="HTH_MARR"/>
    <property type="match status" value="1"/>
</dbReference>
<dbReference type="SUPFAM" id="SSF46785">
    <property type="entry name" value="Winged helix' DNA-binding domain"/>
    <property type="match status" value="1"/>
</dbReference>
<keyword evidence="2" id="KW-0238">DNA-binding</keyword>
<evidence type="ECO:0000313" key="2">
    <source>
        <dbReference type="EMBL" id="MBB2975219.1"/>
    </source>
</evidence>
<dbReference type="GO" id="GO:0003677">
    <property type="term" value="F:DNA binding"/>
    <property type="evidence" value="ECO:0007669"/>
    <property type="project" value="UniProtKB-KW"/>
</dbReference>
<protein>
    <submittedName>
        <fullName evidence="2">DNA-binding MarR family transcriptional regulator</fullName>
    </submittedName>
</protein>